<proteinExistence type="predicted"/>
<reference evidence="1 2" key="1">
    <citation type="submission" date="2018-03" db="EMBL/GenBank/DDBJ databases">
        <title>Draft Genome Sequences of the Obligatory Marine Myxobacteria Enhygromyxa salina SWB005.</title>
        <authorList>
            <person name="Poehlein A."/>
            <person name="Moghaddam J.A."/>
            <person name="Harms H."/>
            <person name="Alanjari M."/>
            <person name="Koenig G.M."/>
            <person name="Daniel R."/>
            <person name="Schaeberle T.F."/>
        </authorList>
    </citation>
    <scope>NUCLEOTIDE SEQUENCE [LARGE SCALE GENOMIC DNA]</scope>
    <source>
        <strain evidence="1 2">SWB005</strain>
    </source>
</reference>
<evidence type="ECO:0000313" key="1">
    <source>
        <dbReference type="EMBL" id="PRQ03345.1"/>
    </source>
</evidence>
<dbReference type="EMBL" id="PVNK01000091">
    <property type="protein sequence ID" value="PRQ03345.1"/>
    <property type="molecule type" value="Genomic_DNA"/>
</dbReference>
<evidence type="ECO:0008006" key="3">
    <source>
        <dbReference type="Google" id="ProtNLM"/>
    </source>
</evidence>
<evidence type="ECO:0000313" key="2">
    <source>
        <dbReference type="Proteomes" id="UP000237968"/>
    </source>
</evidence>
<sequence>MAKPKKRSSLVDICRRAVFIARSTLPSPASLVQLAAAALVLLASACASEGSACRNSDQCGGSLECAGPNDPQVCGIPANEQCSSDADCDESSRCHAVDDPCSPDGVGSECRQPCTEGGCGEGFRCAASGACEVVPCDEGYDCPSYQTCDPSVPEQGPVHARAHGCVAIDCSDDAQCPAGGACVNAVCHEGPGSCVEPQLVP</sequence>
<protein>
    <recommendedName>
        <fullName evidence="3">Dickkopf N-terminal cysteine-rich domain-containing protein</fullName>
    </recommendedName>
</protein>
<name>A0A2S9YE23_9BACT</name>
<gene>
    <name evidence="1" type="ORF">ENSA5_16530</name>
</gene>
<organism evidence="1 2">
    <name type="scientific">Enhygromyxa salina</name>
    <dbReference type="NCBI Taxonomy" id="215803"/>
    <lineage>
        <taxon>Bacteria</taxon>
        <taxon>Pseudomonadati</taxon>
        <taxon>Myxococcota</taxon>
        <taxon>Polyangia</taxon>
        <taxon>Nannocystales</taxon>
        <taxon>Nannocystaceae</taxon>
        <taxon>Enhygromyxa</taxon>
    </lineage>
</organism>
<dbReference type="Proteomes" id="UP000237968">
    <property type="component" value="Unassembled WGS sequence"/>
</dbReference>
<comment type="caution">
    <text evidence="1">The sequence shown here is derived from an EMBL/GenBank/DDBJ whole genome shotgun (WGS) entry which is preliminary data.</text>
</comment>
<dbReference type="AlphaFoldDB" id="A0A2S9YE23"/>
<keyword evidence="2" id="KW-1185">Reference proteome</keyword>
<accession>A0A2S9YE23</accession>